<keyword evidence="10" id="KW-1185">Reference proteome</keyword>
<dbReference type="GO" id="GO:0046839">
    <property type="term" value="P:phospholipid dephosphorylation"/>
    <property type="evidence" value="ECO:0007669"/>
    <property type="project" value="TreeGrafter"/>
</dbReference>
<dbReference type="GO" id="GO:0006644">
    <property type="term" value="P:phospholipid metabolic process"/>
    <property type="evidence" value="ECO:0007669"/>
    <property type="project" value="InterPro"/>
</dbReference>
<feature type="transmembrane region" description="Helical" evidence="7">
    <location>
        <begin position="363"/>
        <end position="381"/>
    </location>
</feature>
<dbReference type="InterPro" id="IPR036938">
    <property type="entry name" value="PAP2/HPO_sf"/>
</dbReference>
<dbReference type="Proteomes" id="UP001255856">
    <property type="component" value="Unassembled WGS sequence"/>
</dbReference>
<protein>
    <recommendedName>
        <fullName evidence="8">Phosphatidic acid phosphatase type 2/haloperoxidase domain-containing protein</fullName>
    </recommendedName>
</protein>
<evidence type="ECO:0000256" key="4">
    <source>
        <dbReference type="ARBA" id="ARBA00022692"/>
    </source>
</evidence>
<evidence type="ECO:0000313" key="10">
    <source>
        <dbReference type="Proteomes" id="UP001255856"/>
    </source>
</evidence>
<gene>
    <name evidence="9" type="ORF">QBZ16_002700</name>
</gene>
<evidence type="ECO:0000256" key="1">
    <source>
        <dbReference type="ARBA" id="ARBA00004141"/>
    </source>
</evidence>
<evidence type="ECO:0000256" key="3">
    <source>
        <dbReference type="ARBA" id="ARBA00008816"/>
    </source>
</evidence>
<name>A0AAD9ILW0_PROWI</name>
<comment type="subcellular location">
    <subcellularLocation>
        <location evidence="2">Cytoplasm</location>
        <location evidence="2">Cytoskeleton</location>
        <location evidence="2">Cilium axoneme</location>
    </subcellularLocation>
    <subcellularLocation>
        <location evidence="1">Membrane</location>
        <topology evidence="1">Multi-pass membrane protein</topology>
    </subcellularLocation>
</comment>
<evidence type="ECO:0000256" key="2">
    <source>
        <dbReference type="ARBA" id="ARBA00004430"/>
    </source>
</evidence>
<proteinExistence type="inferred from homology"/>
<dbReference type="GO" id="GO:0016020">
    <property type="term" value="C:membrane"/>
    <property type="evidence" value="ECO:0007669"/>
    <property type="project" value="UniProtKB-SubCell"/>
</dbReference>
<dbReference type="PANTHER" id="PTHR10165">
    <property type="entry name" value="LIPID PHOSPHATE PHOSPHATASE"/>
    <property type="match status" value="1"/>
</dbReference>
<evidence type="ECO:0000256" key="5">
    <source>
        <dbReference type="ARBA" id="ARBA00022989"/>
    </source>
</evidence>
<comment type="similarity">
    <text evidence="3">Belongs to the PA-phosphatase related phosphoesterase family.</text>
</comment>
<comment type="caution">
    <text evidence="9">The sequence shown here is derived from an EMBL/GenBank/DDBJ whole genome shotgun (WGS) entry which is preliminary data.</text>
</comment>
<reference evidence="9" key="1">
    <citation type="submission" date="2021-01" db="EMBL/GenBank/DDBJ databases">
        <authorList>
            <person name="Eckstrom K.M.E."/>
        </authorList>
    </citation>
    <scope>NUCLEOTIDE SEQUENCE</scope>
    <source>
        <strain evidence="9">UVCC 0001</strain>
    </source>
</reference>
<accession>A0AAD9ILW0</accession>
<keyword evidence="5 7" id="KW-1133">Transmembrane helix</keyword>
<feature type="transmembrane region" description="Helical" evidence="7">
    <location>
        <begin position="436"/>
        <end position="455"/>
    </location>
</feature>
<dbReference type="GO" id="GO:0005930">
    <property type="term" value="C:axoneme"/>
    <property type="evidence" value="ECO:0007669"/>
    <property type="project" value="UniProtKB-SubCell"/>
</dbReference>
<keyword evidence="4 7" id="KW-0812">Transmembrane</keyword>
<feature type="domain" description="Phosphatidic acid phosphatase type 2/haloperoxidase" evidence="8">
    <location>
        <begin position="287"/>
        <end position="454"/>
    </location>
</feature>
<feature type="transmembrane region" description="Helical" evidence="7">
    <location>
        <begin position="251"/>
        <end position="271"/>
    </location>
</feature>
<dbReference type="EMBL" id="JASFZW010000003">
    <property type="protein sequence ID" value="KAK2079010.1"/>
    <property type="molecule type" value="Genomic_DNA"/>
</dbReference>
<evidence type="ECO:0000259" key="8">
    <source>
        <dbReference type="SMART" id="SM00014"/>
    </source>
</evidence>
<dbReference type="SUPFAM" id="SSF52058">
    <property type="entry name" value="L domain-like"/>
    <property type="match status" value="1"/>
</dbReference>
<evidence type="ECO:0000256" key="7">
    <source>
        <dbReference type="SAM" id="Phobius"/>
    </source>
</evidence>
<evidence type="ECO:0000313" key="9">
    <source>
        <dbReference type="EMBL" id="KAK2079010.1"/>
    </source>
</evidence>
<dbReference type="SUPFAM" id="SSF48317">
    <property type="entry name" value="Acid phosphatase/Vanadium-dependent haloperoxidase"/>
    <property type="match status" value="1"/>
</dbReference>
<dbReference type="InterPro" id="IPR032675">
    <property type="entry name" value="LRR_dom_sf"/>
</dbReference>
<feature type="transmembrane region" description="Helical" evidence="7">
    <location>
        <begin position="283"/>
        <end position="304"/>
    </location>
</feature>
<dbReference type="InterPro" id="IPR000326">
    <property type="entry name" value="PAP2/HPO"/>
</dbReference>
<feature type="transmembrane region" description="Helical" evidence="7">
    <location>
        <begin position="412"/>
        <end position="430"/>
    </location>
</feature>
<dbReference type="GO" id="GO:0008195">
    <property type="term" value="F:phosphatidate phosphatase activity"/>
    <property type="evidence" value="ECO:0007669"/>
    <property type="project" value="TreeGrafter"/>
</dbReference>
<dbReference type="Gene3D" id="1.20.144.10">
    <property type="entry name" value="Phosphatidic acid phosphatase type 2/haloperoxidase"/>
    <property type="match status" value="1"/>
</dbReference>
<dbReference type="InterPro" id="IPR043216">
    <property type="entry name" value="PAP-like"/>
</dbReference>
<evidence type="ECO:0000256" key="6">
    <source>
        <dbReference type="ARBA" id="ARBA00023136"/>
    </source>
</evidence>
<dbReference type="AlphaFoldDB" id="A0AAD9ILW0"/>
<organism evidence="9 10">
    <name type="scientific">Prototheca wickerhamii</name>
    <dbReference type="NCBI Taxonomy" id="3111"/>
    <lineage>
        <taxon>Eukaryota</taxon>
        <taxon>Viridiplantae</taxon>
        <taxon>Chlorophyta</taxon>
        <taxon>core chlorophytes</taxon>
        <taxon>Trebouxiophyceae</taxon>
        <taxon>Chlorellales</taxon>
        <taxon>Chlorellaceae</taxon>
        <taxon>Prototheca</taxon>
    </lineage>
</organism>
<dbReference type="Pfam" id="PF01569">
    <property type="entry name" value="PAP2"/>
    <property type="match status" value="1"/>
</dbReference>
<sequence>MFGDDHVPGDGYVTNIHFSLTGVTGTPPEEVCDFVYAKEWDFKVCNLEGTLPNYIGSGGCLPRLEEWDFSRNHMYGPIPENAGTIERLVRFKMQGNKLTGTMPENFGDLKALEWIRIFDNQLEGTFPESYKKINPRMTQLAIGGNNFEGNLYMFSEVALQNGNITFLPKMCGMIPVGIMFANGYDIGGSPGLGLPCPEEDYGTLLLTCFIIVGVAVPSAIATPRNTPYIIYDATISGGNIDSTFKPTVPDWVPVVIPLLTFVITVVVGELISSKAQHNDVTEAVATALFFVLDGIQAFLASLLVTQVTKFVVGRPRPDFLSRCNPVVPANITIAIGGDYDYLWPCQRPWDGVLKNGYLSFPSGHASIAFSLATYTSAYLIWCWHMRLPWTPVANVSWTAQFYLDLRNVAAKLWMLLVLSTAWGITISRVIDDQHHVSDIIAGMLLGSYVALVYALRAIPRYRRVLSPEAGIELERRTSFARQMSMNAARESSNGAQGFQANVLPA</sequence>
<dbReference type="PANTHER" id="PTHR10165:SF35">
    <property type="entry name" value="RE23632P"/>
    <property type="match status" value="1"/>
</dbReference>
<dbReference type="SMART" id="SM00014">
    <property type="entry name" value="acidPPc"/>
    <property type="match status" value="1"/>
</dbReference>
<keyword evidence="6 7" id="KW-0472">Membrane</keyword>
<dbReference type="Gene3D" id="3.80.10.10">
    <property type="entry name" value="Ribonuclease Inhibitor"/>
    <property type="match status" value="1"/>
</dbReference>